<evidence type="ECO:0000256" key="1">
    <source>
        <dbReference type="SAM" id="MobiDB-lite"/>
    </source>
</evidence>
<protein>
    <recommendedName>
        <fullName evidence="4">NAD(P)H-quinone oxidoreductase subunit S, chloroplastic</fullName>
    </recommendedName>
</protein>
<sequence>MSSFVSLNTLHGSLLRSKFLGQENLTHLYPHNNKASIFHSKPAYKTVRICAEFDLLQIMGGRGLCKGEEGLQKELKREIGSDDQNQPPSSEAASNNSTQSFESVAEASNNSTQSFESVAEASNSTQSFESVAEASNNSTQSFESVAEDGFEKELMGLTGGFPGGEKGLRKFIEENPVPKPDADDKRLKLSSSEKAKPPELPMLLPGMIAIVKNQNNPFYMYCGIVQRITDGKAGVLFEGGNWDKLITFRLDELERREKGPPMKNPKSCVLEPFLVKKT</sequence>
<dbReference type="Pfam" id="PF11623">
    <property type="entry name" value="NdhS"/>
    <property type="match status" value="1"/>
</dbReference>
<dbReference type="PANTHER" id="PTHR35494">
    <property type="entry name" value="NAD(P)H-QUINONE OXIDOREDUCTASE SUBUNIT S, CHLOROPLASTIC"/>
    <property type="match status" value="1"/>
</dbReference>
<dbReference type="GO" id="GO:0009767">
    <property type="term" value="P:photosynthetic electron transport chain"/>
    <property type="evidence" value="ECO:0007669"/>
    <property type="project" value="InterPro"/>
</dbReference>
<feature type="region of interest" description="Disordered" evidence="1">
    <location>
        <begin position="79"/>
        <end position="121"/>
    </location>
</feature>
<name>A0AAV1ABA2_VICFA</name>
<organism evidence="2 3">
    <name type="scientific">Vicia faba</name>
    <name type="common">Broad bean</name>
    <name type="synonym">Faba vulgaris</name>
    <dbReference type="NCBI Taxonomy" id="3906"/>
    <lineage>
        <taxon>Eukaryota</taxon>
        <taxon>Viridiplantae</taxon>
        <taxon>Streptophyta</taxon>
        <taxon>Embryophyta</taxon>
        <taxon>Tracheophyta</taxon>
        <taxon>Spermatophyta</taxon>
        <taxon>Magnoliopsida</taxon>
        <taxon>eudicotyledons</taxon>
        <taxon>Gunneridae</taxon>
        <taxon>Pentapetalae</taxon>
        <taxon>rosids</taxon>
        <taxon>fabids</taxon>
        <taxon>Fabales</taxon>
        <taxon>Fabaceae</taxon>
        <taxon>Papilionoideae</taxon>
        <taxon>50 kb inversion clade</taxon>
        <taxon>NPAAA clade</taxon>
        <taxon>Hologalegina</taxon>
        <taxon>IRL clade</taxon>
        <taxon>Fabeae</taxon>
        <taxon>Vicia</taxon>
    </lineage>
</organism>
<gene>
    <name evidence="2" type="ORF">VFH_IV027880</name>
</gene>
<feature type="compositionally biased region" description="Polar residues" evidence="1">
    <location>
        <begin position="82"/>
        <end position="121"/>
    </location>
</feature>
<dbReference type="EMBL" id="OX451739">
    <property type="protein sequence ID" value="CAI8607206.1"/>
    <property type="molecule type" value="Genomic_DNA"/>
</dbReference>
<keyword evidence="3" id="KW-1185">Reference proteome</keyword>
<evidence type="ECO:0000313" key="3">
    <source>
        <dbReference type="Proteomes" id="UP001157006"/>
    </source>
</evidence>
<dbReference type="InterPro" id="IPR021659">
    <property type="entry name" value="NdhS"/>
</dbReference>
<proteinExistence type="predicted"/>
<evidence type="ECO:0008006" key="4">
    <source>
        <dbReference type="Google" id="ProtNLM"/>
    </source>
</evidence>
<dbReference type="AlphaFoldDB" id="A0AAV1ABA2"/>
<reference evidence="2 3" key="1">
    <citation type="submission" date="2023-01" db="EMBL/GenBank/DDBJ databases">
        <authorList>
            <person name="Kreplak J."/>
        </authorList>
    </citation>
    <scope>NUCLEOTIDE SEQUENCE [LARGE SCALE GENOMIC DNA]</scope>
</reference>
<evidence type="ECO:0000313" key="2">
    <source>
        <dbReference type="EMBL" id="CAI8607206.1"/>
    </source>
</evidence>
<accession>A0AAV1ABA2</accession>
<dbReference type="Proteomes" id="UP001157006">
    <property type="component" value="Chromosome 4"/>
</dbReference>
<dbReference type="PANTHER" id="PTHR35494:SF1">
    <property type="entry name" value="NAD(P)H-QUINONE OXIDOREDUCTASE SUBUNIT S, CHLOROPLASTIC"/>
    <property type="match status" value="1"/>
</dbReference>
<dbReference type="Gene3D" id="2.30.30.140">
    <property type="match status" value="1"/>
</dbReference>